<evidence type="ECO:0000256" key="1">
    <source>
        <dbReference type="ARBA" id="ARBA00001974"/>
    </source>
</evidence>
<dbReference type="OrthoDB" id="407275at2759"/>
<dbReference type="SUPFAM" id="SSF56176">
    <property type="entry name" value="FAD-binding/transporter-associated domain-like"/>
    <property type="match status" value="1"/>
</dbReference>
<name>A0A833R127_9POAL</name>
<feature type="domain" description="FAD-binding PCMH-type" evidence="3">
    <location>
        <begin position="74"/>
        <end position="250"/>
    </location>
</feature>
<reference evidence="4" key="1">
    <citation type="submission" date="2020-01" db="EMBL/GenBank/DDBJ databases">
        <title>Genome sequence of Kobresia littledalei, the first chromosome-level genome in the family Cyperaceae.</title>
        <authorList>
            <person name="Qu G."/>
        </authorList>
    </citation>
    <scope>NUCLEOTIDE SEQUENCE</scope>
    <source>
        <strain evidence="4">C.B.Clarke</strain>
        <tissue evidence="4">Leaf</tissue>
    </source>
</reference>
<dbReference type="GO" id="GO:0071949">
    <property type="term" value="F:FAD binding"/>
    <property type="evidence" value="ECO:0007669"/>
    <property type="project" value="InterPro"/>
</dbReference>
<keyword evidence="2" id="KW-0732">Signal</keyword>
<gene>
    <name evidence="4" type="ORF">FCM35_KLT01015</name>
</gene>
<sequence length="544" mass="61203">MVERGATEKMTLLWLLLISISPALSINTYDTFLNCLSFYSPNSNISQILYNQTSISYEALLNSTIQNLRFTSPTITKPILILIPTDEHQIQASVSCCKNQSLSMRVRSGGHDYEGLSYRSVNQSMFVMLDLTKLRSIHVHSNQGTAWVQSGATVGELYYKISKKNSTLAFPAATCSTVAVGGQFSGGGIGTLMRKYGLSADNILDAKIIDSNGRILDRAAMGEDLFWAIRGGGGGSFGIVSSWKVRLVQVPQIVSIFTINRTLDQGAIDLIYKWQYIAFQMDPNMFLEADIRPNINGTEPGAVFNSLYLGRCTEMLNYMQVHFPDLGVGKTDCREMSWIQSAVYFARFGDANPKILLDRGLQPKIYNKGTSDYVTDPIPLSAWQGIFDWFRYKGAGSMYMISHGGVMSEILESEIPYPHRERVLYNIQYLVTWRSGDTDTYLEWIREFRSNMTCLVSKNPRRAYVNFRDLELGRNDVGQNANYENVRVFGEMYFTDNFRSDDLAVPMMVGRRQKGHSISDITTMPIPSTVRPAVVGKSPTRMRE</sequence>
<dbReference type="InterPro" id="IPR016167">
    <property type="entry name" value="FAD-bd_PCMH_sub1"/>
</dbReference>
<evidence type="ECO:0000259" key="3">
    <source>
        <dbReference type="PROSITE" id="PS51387"/>
    </source>
</evidence>
<dbReference type="Gene3D" id="3.40.462.20">
    <property type="match status" value="1"/>
</dbReference>
<dbReference type="Gene3D" id="3.30.43.10">
    <property type="entry name" value="Uridine Diphospho-n-acetylenolpyruvylglucosamine Reductase, domain 2"/>
    <property type="match status" value="1"/>
</dbReference>
<feature type="chain" id="PRO_5032773573" evidence="2">
    <location>
        <begin position="26"/>
        <end position="544"/>
    </location>
</feature>
<dbReference type="AlphaFoldDB" id="A0A833R127"/>
<comment type="cofactor">
    <cofactor evidence="1">
        <name>FAD</name>
        <dbReference type="ChEBI" id="CHEBI:57692"/>
    </cofactor>
</comment>
<evidence type="ECO:0000313" key="5">
    <source>
        <dbReference type="Proteomes" id="UP000623129"/>
    </source>
</evidence>
<accession>A0A833R127</accession>
<protein>
    <submittedName>
        <fullName evidence="4">Tetrahydrocannabinolic acid synthase-like protein</fullName>
    </submittedName>
</protein>
<dbReference type="PROSITE" id="PS51387">
    <property type="entry name" value="FAD_PCMH"/>
    <property type="match status" value="1"/>
</dbReference>
<evidence type="ECO:0000256" key="2">
    <source>
        <dbReference type="SAM" id="SignalP"/>
    </source>
</evidence>
<dbReference type="Gene3D" id="3.30.465.10">
    <property type="match status" value="1"/>
</dbReference>
<evidence type="ECO:0000313" key="4">
    <source>
        <dbReference type="EMBL" id="KAF3333324.1"/>
    </source>
</evidence>
<feature type="signal peptide" evidence="2">
    <location>
        <begin position="1"/>
        <end position="25"/>
    </location>
</feature>
<dbReference type="Proteomes" id="UP000623129">
    <property type="component" value="Unassembled WGS sequence"/>
</dbReference>
<dbReference type="EMBL" id="SWLB01000010">
    <property type="protein sequence ID" value="KAF3333324.1"/>
    <property type="molecule type" value="Genomic_DNA"/>
</dbReference>
<dbReference type="InterPro" id="IPR016169">
    <property type="entry name" value="FAD-bd_PCMH_sub2"/>
</dbReference>
<organism evidence="4 5">
    <name type="scientific">Carex littledalei</name>
    <dbReference type="NCBI Taxonomy" id="544730"/>
    <lineage>
        <taxon>Eukaryota</taxon>
        <taxon>Viridiplantae</taxon>
        <taxon>Streptophyta</taxon>
        <taxon>Embryophyta</taxon>
        <taxon>Tracheophyta</taxon>
        <taxon>Spermatophyta</taxon>
        <taxon>Magnoliopsida</taxon>
        <taxon>Liliopsida</taxon>
        <taxon>Poales</taxon>
        <taxon>Cyperaceae</taxon>
        <taxon>Cyperoideae</taxon>
        <taxon>Cariceae</taxon>
        <taxon>Carex</taxon>
        <taxon>Carex subgen. Euthyceras</taxon>
    </lineage>
</organism>
<dbReference type="InterPro" id="IPR006094">
    <property type="entry name" value="Oxid_FAD_bind_N"/>
</dbReference>
<dbReference type="InterPro" id="IPR016166">
    <property type="entry name" value="FAD-bd_PCMH"/>
</dbReference>
<dbReference type="Pfam" id="PF01565">
    <property type="entry name" value="FAD_binding_4"/>
    <property type="match status" value="1"/>
</dbReference>
<keyword evidence="5" id="KW-1185">Reference proteome</keyword>
<dbReference type="InterPro" id="IPR036318">
    <property type="entry name" value="FAD-bd_PCMH-like_sf"/>
</dbReference>
<dbReference type="PANTHER" id="PTHR32448">
    <property type="entry name" value="OS08G0158400 PROTEIN"/>
    <property type="match status" value="1"/>
</dbReference>
<comment type="caution">
    <text evidence="4">The sequence shown here is derived from an EMBL/GenBank/DDBJ whole genome shotgun (WGS) entry which is preliminary data.</text>
</comment>
<proteinExistence type="predicted"/>